<dbReference type="InterPro" id="IPR000077">
    <property type="entry name" value="Ribosomal_eL39"/>
</dbReference>
<name>A0A8T4L262_9ARCH</name>
<dbReference type="SUPFAM" id="SSF48662">
    <property type="entry name" value="Ribosomal protein L39e"/>
    <property type="match status" value="1"/>
</dbReference>
<dbReference type="GO" id="GO:0005840">
    <property type="term" value="C:ribosome"/>
    <property type="evidence" value="ECO:0007669"/>
    <property type="project" value="UniProtKB-KW"/>
</dbReference>
<organism evidence="6 7">
    <name type="scientific">Candidatus Iainarchaeum sp</name>
    <dbReference type="NCBI Taxonomy" id="3101447"/>
    <lineage>
        <taxon>Archaea</taxon>
        <taxon>Candidatus Iainarchaeota</taxon>
        <taxon>Candidatus Iainarchaeia</taxon>
        <taxon>Candidatus Iainarchaeales</taxon>
        <taxon>Candidatus Iainarchaeaceae</taxon>
        <taxon>Candidatus Iainarchaeum</taxon>
    </lineage>
</organism>
<keyword evidence="2" id="KW-0689">Ribosomal protein</keyword>
<reference evidence="6" key="1">
    <citation type="submission" date="2021-03" db="EMBL/GenBank/DDBJ databases">
        <authorList>
            <person name="Jaffe A."/>
        </authorList>
    </citation>
    <scope>NUCLEOTIDE SEQUENCE</scope>
    <source>
        <strain evidence="6">RIFCSPHIGHO2_01_FULL_AR10_44_11</strain>
    </source>
</reference>
<dbReference type="GO" id="GO:1990904">
    <property type="term" value="C:ribonucleoprotein complex"/>
    <property type="evidence" value="ECO:0007669"/>
    <property type="project" value="UniProtKB-KW"/>
</dbReference>
<protein>
    <recommendedName>
        <fullName evidence="4">50S ribosomal protein L39e</fullName>
    </recommendedName>
</protein>
<evidence type="ECO:0000313" key="6">
    <source>
        <dbReference type="EMBL" id="MBS3057186.1"/>
    </source>
</evidence>
<reference evidence="6" key="2">
    <citation type="submission" date="2021-05" db="EMBL/GenBank/DDBJ databases">
        <title>Protein family content uncovers lineage relationships and bacterial pathway maintenance mechanisms in DPANN archaea.</title>
        <authorList>
            <person name="Castelle C.J."/>
            <person name="Meheust R."/>
            <person name="Jaffe A.L."/>
            <person name="Seitz K."/>
            <person name="Gong X."/>
            <person name="Baker B.J."/>
            <person name="Banfield J.F."/>
        </authorList>
    </citation>
    <scope>NUCLEOTIDE SEQUENCE</scope>
    <source>
        <strain evidence="6">RIFCSPHIGHO2_01_FULL_AR10_44_11</strain>
    </source>
</reference>
<evidence type="ECO:0000256" key="4">
    <source>
        <dbReference type="ARBA" id="ARBA00035373"/>
    </source>
</evidence>
<evidence type="ECO:0000256" key="2">
    <source>
        <dbReference type="ARBA" id="ARBA00022980"/>
    </source>
</evidence>
<dbReference type="AlphaFoldDB" id="A0A8T4L262"/>
<feature type="compositionally biased region" description="Basic residues" evidence="5">
    <location>
        <begin position="56"/>
        <end position="72"/>
    </location>
</feature>
<evidence type="ECO:0000256" key="5">
    <source>
        <dbReference type="SAM" id="MobiDB-lite"/>
    </source>
</evidence>
<dbReference type="InterPro" id="IPR023626">
    <property type="entry name" value="Ribosomal_eL39_dom_sf"/>
</dbReference>
<sequence>MGRNKKKAFKDFLISVRKRVSPGVTSAPVWVLQKAGKRIWNKSAKRHWRRTEFGTKFRKRQKHKAGTRRKRR</sequence>
<dbReference type="Gene3D" id="1.10.1620.10">
    <property type="entry name" value="Ribosomal protein L39e"/>
    <property type="match status" value="1"/>
</dbReference>
<evidence type="ECO:0000256" key="1">
    <source>
        <dbReference type="ARBA" id="ARBA00009339"/>
    </source>
</evidence>
<dbReference type="Proteomes" id="UP000677687">
    <property type="component" value="Unassembled WGS sequence"/>
</dbReference>
<dbReference type="Pfam" id="PF00832">
    <property type="entry name" value="Ribosomal_L39"/>
    <property type="match status" value="1"/>
</dbReference>
<dbReference type="EMBL" id="JAGVWD010000013">
    <property type="protein sequence ID" value="MBS3057186.1"/>
    <property type="molecule type" value="Genomic_DNA"/>
</dbReference>
<proteinExistence type="inferred from homology"/>
<feature type="region of interest" description="Disordered" evidence="5">
    <location>
        <begin position="51"/>
        <end position="72"/>
    </location>
</feature>
<evidence type="ECO:0000313" key="7">
    <source>
        <dbReference type="Proteomes" id="UP000677687"/>
    </source>
</evidence>
<evidence type="ECO:0000256" key="3">
    <source>
        <dbReference type="ARBA" id="ARBA00023274"/>
    </source>
</evidence>
<comment type="caution">
    <text evidence="6">The sequence shown here is derived from an EMBL/GenBank/DDBJ whole genome shotgun (WGS) entry which is preliminary data.</text>
</comment>
<dbReference type="GO" id="GO:0003735">
    <property type="term" value="F:structural constituent of ribosome"/>
    <property type="evidence" value="ECO:0007669"/>
    <property type="project" value="InterPro"/>
</dbReference>
<comment type="similarity">
    <text evidence="1">Belongs to the eukaryotic ribosomal protein eL39 family.</text>
</comment>
<keyword evidence="3" id="KW-0687">Ribonucleoprotein</keyword>
<gene>
    <name evidence="6" type="ORF">J4415_01000</name>
</gene>
<accession>A0A8T4L262</accession>
<dbReference type="GO" id="GO:0006412">
    <property type="term" value="P:translation"/>
    <property type="evidence" value="ECO:0007669"/>
    <property type="project" value="InterPro"/>
</dbReference>